<dbReference type="AlphaFoldDB" id="W4M854"/>
<reference evidence="1 2" key="1">
    <citation type="journal article" date="2014" name="Nature">
        <title>An environmental bacterial taxon with a large and distinct metabolic repertoire.</title>
        <authorList>
            <person name="Wilson M.C."/>
            <person name="Mori T."/>
            <person name="Ruckert C."/>
            <person name="Uria A.R."/>
            <person name="Helf M.J."/>
            <person name="Takada K."/>
            <person name="Gernert C."/>
            <person name="Steffens U.A."/>
            <person name="Heycke N."/>
            <person name="Schmitt S."/>
            <person name="Rinke C."/>
            <person name="Helfrich E.J."/>
            <person name="Brachmann A.O."/>
            <person name="Gurgui C."/>
            <person name="Wakimoto T."/>
            <person name="Kracht M."/>
            <person name="Crusemann M."/>
            <person name="Hentschel U."/>
            <person name="Abe I."/>
            <person name="Matsunaga S."/>
            <person name="Kalinowski J."/>
            <person name="Takeyama H."/>
            <person name="Piel J."/>
        </authorList>
    </citation>
    <scope>NUCLEOTIDE SEQUENCE [LARGE SCALE GENOMIC DNA]</scope>
    <source>
        <strain evidence="2">TSY2</strain>
    </source>
</reference>
<keyword evidence="2" id="KW-1185">Reference proteome</keyword>
<dbReference type="InterPro" id="IPR005368">
    <property type="entry name" value="UPF0175"/>
</dbReference>
<dbReference type="EMBL" id="AZHX01000863">
    <property type="protein sequence ID" value="ETX05797.1"/>
    <property type="molecule type" value="Genomic_DNA"/>
</dbReference>
<dbReference type="Proteomes" id="UP000019140">
    <property type="component" value="Unassembled WGS sequence"/>
</dbReference>
<dbReference type="Pfam" id="PF03683">
    <property type="entry name" value="UPF0175"/>
    <property type="match status" value="1"/>
</dbReference>
<protein>
    <submittedName>
        <fullName evidence="1">Uncharacterized protein</fullName>
    </submittedName>
</protein>
<dbReference type="HOGENOM" id="CLU_154570_0_0_7"/>
<gene>
    <name evidence="1" type="ORF">ETSY2_20865</name>
</gene>
<sequence length="86" mass="10225">MQISIEIPEKLAERMQAQWQDISRHVLERIVLEAYRDDILTTHEVQEVLGLEDRLKVYDLCDKHQIATYTLADVQRDRKTTKRLGF</sequence>
<accession>W4M854</accession>
<evidence type="ECO:0000313" key="1">
    <source>
        <dbReference type="EMBL" id="ETX05797.1"/>
    </source>
</evidence>
<proteinExistence type="predicted"/>
<comment type="caution">
    <text evidence="1">The sequence shown here is derived from an EMBL/GenBank/DDBJ whole genome shotgun (WGS) entry which is preliminary data.</text>
</comment>
<name>W4M854_9BACT</name>
<organism evidence="1 2">
    <name type="scientific">Candidatus Entotheonella gemina</name>
    <dbReference type="NCBI Taxonomy" id="1429439"/>
    <lineage>
        <taxon>Bacteria</taxon>
        <taxon>Pseudomonadati</taxon>
        <taxon>Nitrospinota/Tectimicrobiota group</taxon>
        <taxon>Candidatus Tectimicrobiota</taxon>
        <taxon>Candidatus Entotheonellia</taxon>
        <taxon>Candidatus Entotheonellales</taxon>
        <taxon>Candidatus Entotheonellaceae</taxon>
        <taxon>Candidatus Entotheonella</taxon>
    </lineage>
</organism>
<evidence type="ECO:0000313" key="2">
    <source>
        <dbReference type="Proteomes" id="UP000019140"/>
    </source>
</evidence>